<dbReference type="AlphaFoldDB" id="A0A951Q5Q3"/>
<evidence type="ECO:0000313" key="2">
    <source>
        <dbReference type="Proteomes" id="UP000715781"/>
    </source>
</evidence>
<organism evidence="1 2">
    <name type="scientific">Mojavia pulchra JT2-VF2</name>
    <dbReference type="NCBI Taxonomy" id="287848"/>
    <lineage>
        <taxon>Bacteria</taxon>
        <taxon>Bacillati</taxon>
        <taxon>Cyanobacteriota</taxon>
        <taxon>Cyanophyceae</taxon>
        <taxon>Nostocales</taxon>
        <taxon>Nostocaceae</taxon>
    </lineage>
</organism>
<dbReference type="EMBL" id="JAHHHN010000033">
    <property type="protein sequence ID" value="MBW4565243.1"/>
    <property type="molecule type" value="Genomic_DNA"/>
</dbReference>
<dbReference type="InterPro" id="IPR010982">
    <property type="entry name" value="Lambda_DNA-bd_dom_sf"/>
</dbReference>
<protein>
    <submittedName>
        <fullName evidence="1">Helix-turn-helix domain-containing protein</fullName>
    </submittedName>
</protein>
<proteinExistence type="predicted"/>
<sequence>MDHIPKQPEVGKPTCELRQLPELTQEQLVKVVEITYSTINRRENDCTQPCLLALSQVVNSNTKELLKKYFPEFPEEE</sequence>
<evidence type="ECO:0000313" key="1">
    <source>
        <dbReference type="EMBL" id="MBW4565243.1"/>
    </source>
</evidence>
<dbReference type="GO" id="GO:0003677">
    <property type="term" value="F:DNA binding"/>
    <property type="evidence" value="ECO:0007669"/>
    <property type="project" value="InterPro"/>
</dbReference>
<name>A0A951Q5Q3_9NOST</name>
<comment type="caution">
    <text evidence="1">The sequence shown here is derived from an EMBL/GenBank/DDBJ whole genome shotgun (WGS) entry which is preliminary data.</text>
</comment>
<reference evidence="1" key="1">
    <citation type="submission" date="2021-05" db="EMBL/GenBank/DDBJ databases">
        <authorList>
            <person name="Pietrasiak N."/>
            <person name="Ward R."/>
            <person name="Stajich J.E."/>
            <person name="Kurbessoian T."/>
        </authorList>
    </citation>
    <scope>NUCLEOTIDE SEQUENCE</scope>
    <source>
        <strain evidence="1">JT2-VF2</strain>
    </source>
</reference>
<accession>A0A951Q5Q3</accession>
<dbReference type="SUPFAM" id="SSF47413">
    <property type="entry name" value="lambda repressor-like DNA-binding domains"/>
    <property type="match status" value="1"/>
</dbReference>
<dbReference type="Gene3D" id="1.10.260.40">
    <property type="entry name" value="lambda repressor-like DNA-binding domains"/>
    <property type="match status" value="1"/>
</dbReference>
<gene>
    <name evidence="1" type="ORF">KME32_29995</name>
</gene>
<reference evidence="1" key="2">
    <citation type="journal article" date="2022" name="Microbiol. Resour. Announc.">
        <title>Metagenome Sequencing to Explore Phylogenomics of Terrestrial Cyanobacteria.</title>
        <authorList>
            <person name="Ward R.D."/>
            <person name="Stajich J.E."/>
            <person name="Johansen J.R."/>
            <person name="Huntemann M."/>
            <person name="Clum A."/>
            <person name="Foster B."/>
            <person name="Foster B."/>
            <person name="Roux S."/>
            <person name="Palaniappan K."/>
            <person name="Varghese N."/>
            <person name="Mukherjee S."/>
            <person name="Reddy T.B.K."/>
            <person name="Daum C."/>
            <person name="Copeland A."/>
            <person name="Chen I.A."/>
            <person name="Ivanova N.N."/>
            <person name="Kyrpides N.C."/>
            <person name="Shapiro N."/>
            <person name="Eloe-Fadrosh E.A."/>
            <person name="Pietrasiak N."/>
        </authorList>
    </citation>
    <scope>NUCLEOTIDE SEQUENCE</scope>
    <source>
        <strain evidence="1">JT2-VF2</strain>
    </source>
</reference>
<dbReference type="Proteomes" id="UP000715781">
    <property type="component" value="Unassembled WGS sequence"/>
</dbReference>